<dbReference type="GO" id="GO:0003677">
    <property type="term" value="F:DNA binding"/>
    <property type="evidence" value="ECO:0007669"/>
    <property type="project" value="InterPro"/>
</dbReference>
<keyword evidence="3" id="KW-0233">DNA recombination</keyword>
<evidence type="ECO:0000313" key="6">
    <source>
        <dbReference type="Proteomes" id="UP000019460"/>
    </source>
</evidence>
<dbReference type="InterPro" id="IPR038488">
    <property type="entry name" value="Integrase_DNA-bd_sf"/>
</dbReference>
<accession>W9VVE4</accession>
<dbReference type="Proteomes" id="UP000019460">
    <property type="component" value="Unassembled WGS sequence"/>
</dbReference>
<protein>
    <submittedName>
        <fullName evidence="5">Phage integrase</fullName>
    </submittedName>
</protein>
<evidence type="ECO:0000256" key="1">
    <source>
        <dbReference type="ARBA" id="ARBA00008857"/>
    </source>
</evidence>
<evidence type="ECO:0000259" key="4">
    <source>
        <dbReference type="PROSITE" id="PS51898"/>
    </source>
</evidence>
<dbReference type="PATRIC" id="fig|1249627.3.peg.2926"/>
<dbReference type="SUPFAM" id="SSF56349">
    <property type="entry name" value="DNA breaking-rejoining enzymes"/>
    <property type="match status" value="1"/>
</dbReference>
<dbReference type="Gene3D" id="1.10.443.10">
    <property type="entry name" value="Intergrase catalytic core"/>
    <property type="match status" value="1"/>
</dbReference>
<evidence type="ECO:0000256" key="3">
    <source>
        <dbReference type="ARBA" id="ARBA00023172"/>
    </source>
</evidence>
<dbReference type="EMBL" id="AONC01000042">
    <property type="protein sequence ID" value="EXJ14360.1"/>
    <property type="molecule type" value="Genomic_DNA"/>
</dbReference>
<dbReference type="PANTHER" id="PTHR30629">
    <property type="entry name" value="PROPHAGE INTEGRASE"/>
    <property type="match status" value="1"/>
</dbReference>
<comment type="caution">
    <text evidence="5">The sequence shown here is derived from an EMBL/GenBank/DDBJ whole genome shotgun (WGS) entry which is preliminary data.</text>
</comment>
<organism evidence="5 6">
    <name type="scientific">Imhoffiella purpurea</name>
    <dbReference type="NCBI Taxonomy" id="1249627"/>
    <lineage>
        <taxon>Bacteria</taxon>
        <taxon>Pseudomonadati</taxon>
        <taxon>Pseudomonadota</taxon>
        <taxon>Gammaproteobacteria</taxon>
        <taxon>Chromatiales</taxon>
        <taxon>Chromatiaceae</taxon>
        <taxon>Imhoffiella</taxon>
    </lineage>
</organism>
<dbReference type="eggNOG" id="COG0582">
    <property type="taxonomic scope" value="Bacteria"/>
</dbReference>
<dbReference type="InterPro" id="IPR050808">
    <property type="entry name" value="Phage_Integrase"/>
</dbReference>
<dbReference type="InterPro" id="IPR013762">
    <property type="entry name" value="Integrase-like_cat_sf"/>
</dbReference>
<dbReference type="AlphaFoldDB" id="W9VVE4"/>
<sequence length="407" mass="46991">MGFYLMRKIHGRKVNRLLGDRRIMSVESARKQARELLEKLNQGEDPLVERRRAAEAEKLRTLTYREALEAFLEQSPSLTKGTRKKYRESFVTFRDVADEPLTYFTPVRVKRIHEERSKESKARADQDMRVLRLVWNWARENYQTTEGEAVLGANPVSVALNRRRAGQTGWNRVPRKESTIPRAQLPDWFQALYELREQGDITEARRVSCLLLEALALTGLRFNELARLPWSQVDLKRGLLTIPDESSKNRRALTRPITRRVREILKQTGSSEGFIFPGRREGKPLNNCRKLQMELQERTGLWVIPHDLRRVWTSAASRASIPAVVIKRLLNHMSHAEEVTEGYIRLGLDELLDYSQTIEDTILGDAGLLTPRTTDGRLADLLAGFSEDEKQRLLLDLTRRQLGEGEE</sequence>
<dbReference type="PANTHER" id="PTHR30629:SF2">
    <property type="entry name" value="PROPHAGE INTEGRASE INTS-RELATED"/>
    <property type="match status" value="1"/>
</dbReference>
<dbReference type="Gene3D" id="3.30.160.390">
    <property type="entry name" value="Integrase, DNA-binding domain"/>
    <property type="match status" value="1"/>
</dbReference>
<dbReference type="STRING" id="1249627.D779_2761"/>
<dbReference type="InterPro" id="IPR002104">
    <property type="entry name" value="Integrase_catalytic"/>
</dbReference>
<dbReference type="GO" id="GO:0006310">
    <property type="term" value="P:DNA recombination"/>
    <property type="evidence" value="ECO:0007669"/>
    <property type="project" value="UniProtKB-KW"/>
</dbReference>
<reference evidence="5 6" key="1">
    <citation type="submission" date="2012-11" db="EMBL/GenBank/DDBJ databases">
        <title>Genome assembly of Thiorhodococcus sp. AK35.</title>
        <authorList>
            <person name="Nupur N."/>
            <person name="Khatri I."/>
            <person name="Subramanian S."/>
            <person name="Pinnaka A."/>
        </authorList>
    </citation>
    <scope>NUCLEOTIDE SEQUENCE [LARGE SCALE GENOMIC DNA]</scope>
    <source>
        <strain evidence="5 6">AK35</strain>
    </source>
</reference>
<comment type="similarity">
    <text evidence="1">Belongs to the 'phage' integrase family.</text>
</comment>
<dbReference type="Pfam" id="PF00589">
    <property type="entry name" value="Phage_integrase"/>
    <property type="match status" value="1"/>
</dbReference>
<dbReference type="PROSITE" id="PS51898">
    <property type="entry name" value="TYR_RECOMBINASE"/>
    <property type="match status" value="1"/>
</dbReference>
<proteinExistence type="inferred from homology"/>
<dbReference type="GO" id="GO:0015074">
    <property type="term" value="P:DNA integration"/>
    <property type="evidence" value="ECO:0007669"/>
    <property type="project" value="UniProtKB-KW"/>
</dbReference>
<evidence type="ECO:0000256" key="2">
    <source>
        <dbReference type="ARBA" id="ARBA00022908"/>
    </source>
</evidence>
<gene>
    <name evidence="5" type="ORF">D779_2761</name>
</gene>
<keyword evidence="6" id="KW-1185">Reference proteome</keyword>
<dbReference type="InterPro" id="IPR011010">
    <property type="entry name" value="DNA_brk_join_enz"/>
</dbReference>
<name>W9VVE4_9GAMM</name>
<keyword evidence="2" id="KW-0229">DNA integration</keyword>
<evidence type="ECO:0000313" key="5">
    <source>
        <dbReference type="EMBL" id="EXJ14360.1"/>
    </source>
</evidence>
<feature type="domain" description="Tyr recombinase" evidence="4">
    <location>
        <begin position="179"/>
        <end position="356"/>
    </location>
</feature>